<dbReference type="Gene3D" id="3.40.50.2000">
    <property type="entry name" value="Glycogen Phosphorylase B"/>
    <property type="match status" value="2"/>
</dbReference>
<reference evidence="1 2" key="1">
    <citation type="submission" date="2020-04" db="EMBL/GenBank/DDBJ databases">
        <title>Genome sequencing of Rosenbergiella species.</title>
        <authorList>
            <person name="Alvarez-Perez S."/>
            <person name="Lievens B."/>
        </authorList>
    </citation>
    <scope>NUCLEOTIDE SEQUENCE [LARGE SCALE GENOMIC DNA]</scope>
    <source>
        <strain evidence="1 2">CdVSA20.1</strain>
    </source>
</reference>
<keyword evidence="2" id="KW-1185">Reference proteome</keyword>
<dbReference type="SUPFAM" id="SSF53756">
    <property type="entry name" value="UDP-Glycosyltransferase/glycogen phosphorylase"/>
    <property type="match status" value="1"/>
</dbReference>
<evidence type="ECO:0000313" key="2">
    <source>
        <dbReference type="Proteomes" id="UP000786875"/>
    </source>
</evidence>
<dbReference type="EMBL" id="JABBFO010000005">
    <property type="protein sequence ID" value="MBT0727164.1"/>
    <property type="molecule type" value="Genomic_DNA"/>
</dbReference>
<comment type="caution">
    <text evidence="1">The sequence shown here is derived from an EMBL/GenBank/DDBJ whole genome shotgun (WGS) entry which is preliminary data.</text>
</comment>
<dbReference type="PANTHER" id="PTHR48050">
    <property type="entry name" value="STEROL 3-BETA-GLUCOSYLTRANSFERASE"/>
    <property type="match status" value="1"/>
</dbReference>
<protein>
    <submittedName>
        <fullName evidence="1">Glycosyltransferase family 1 protein</fullName>
    </submittedName>
</protein>
<dbReference type="CDD" id="cd03784">
    <property type="entry name" value="GT1_Gtf-like"/>
    <property type="match status" value="1"/>
</dbReference>
<dbReference type="InterPro" id="IPR050426">
    <property type="entry name" value="Glycosyltransferase_28"/>
</dbReference>
<gene>
    <name evidence="1" type="ORF">HGT73_07165</name>
</gene>
<dbReference type="RefSeq" id="WP_214213115.1">
    <property type="nucleotide sequence ID" value="NZ_JABBFO010000005.1"/>
</dbReference>
<dbReference type="Pfam" id="PF00201">
    <property type="entry name" value="UDPGT"/>
    <property type="match status" value="1"/>
</dbReference>
<dbReference type="PANTHER" id="PTHR48050:SF13">
    <property type="entry name" value="STEROL 3-BETA-GLUCOSYLTRANSFERASE UGT80A2"/>
    <property type="match status" value="1"/>
</dbReference>
<dbReference type="Proteomes" id="UP000786875">
    <property type="component" value="Unassembled WGS sequence"/>
</dbReference>
<evidence type="ECO:0000313" key="1">
    <source>
        <dbReference type="EMBL" id="MBT0727164.1"/>
    </source>
</evidence>
<organism evidence="1 2">
    <name type="scientific">Rosenbergiella australiborealis</name>
    <dbReference type="NCBI Taxonomy" id="1544696"/>
    <lineage>
        <taxon>Bacteria</taxon>
        <taxon>Pseudomonadati</taxon>
        <taxon>Pseudomonadota</taxon>
        <taxon>Gammaproteobacteria</taxon>
        <taxon>Enterobacterales</taxon>
        <taxon>Erwiniaceae</taxon>
        <taxon>Rosenbergiella</taxon>
    </lineage>
</organism>
<sequence length="426" mass="46523">MSHYAVIAPPFYSHIYALEQLALALIEAGHRVTFFHQIDVKPLLRSERIGFYALGYKTHPLGSLKKTLALAANPLGPAMFRLIGEMAKSTLLFCRELPAACRQLAIDGLIVDQMEPGGALVAQKLGLPYVSIACALPLNREPGLPLAVMPFRYQQNEQARQYYASSERVYDWMMRKHDNVISEQAQRFGLTGITQLHHCFSPLAQISQLIPELDFPRRNLPAHFHATGPLRSSSAVLNTSPSRKRHGLKVYASLGTLQGHRYALFKKLATACHAVGAELLLTHCGGLNASQAQQLAKTPGIEVVDFVNQSDAIAAADITVTHGGMNTVLDSIQQGKPMLVIPLAFDQPGIAARVVHHGVGQRLSRFASRKACSTQLMQLTRQPQTDHNLSRLQHALQRAGGTQQAANIVIAALSQGQPVLARGYHG</sequence>
<dbReference type="InterPro" id="IPR002213">
    <property type="entry name" value="UDP_glucos_trans"/>
</dbReference>
<proteinExistence type="predicted"/>
<accession>A0ABS5T484</accession>
<name>A0ABS5T484_9GAMM</name>